<keyword evidence="10 12" id="KW-0472">Membrane</keyword>
<evidence type="ECO:0000256" key="12">
    <source>
        <dbReference type="RuleBase" id="RU368094"/>
    </source>
</evidence>
<dbReference type="EMBL" id="NIVC01000401">
    <property type="protein sequence ID" value="PAA83859.1"/>
    <property type="molecule type" value="Genomic_DNA"/>
</dbReference>
<comment type="pathway">
    <text evidence="3">Lipid metabolism.</text>
</comment>
<keyword evidence="12" id="KW-0594">Phospholipid biosynthesis</keyword>
<dbReference type="Proteomes" id="UP000215902">
    <property type="component" value="Unassembled WGS sequence"/>
</dbReference>
<evidence type="ECO:0000256" key="3">
    <source>
        <dbReference type="ARBA" id="ARBA00005189"/>
    </source>
</evidence>
<dbReference type="PANTHER" id="PTHR15362">
    <property type="entry name" value="PHOSPHATIDYLINOSITOL SYNTHASE"/>
    <property type="match status" value="1"/>
</dbReference>
<organism evidence="14 15">
    <name type="scientific">Macrostomum lignano</name>
    <dbReference type="NCBI Taxonomy" id="282301"/>
    <lineage>
        <taxon>Eukaryota</taxon>
        <taxon>Metazoa</taxon>
        <taxon>Spiralia</taxon>
        <taxon>Lophotrochozoa</taxon>
        <taxon>Platyhelminthes</taxon>
        <taxon>Rhabditophora</taxon>
        <taxon>Macrostomorpha</taxon>
        <taxon>Macrostomida</taxon>
        <taxon>Macrostomidae</taxon>
        <taxon>Macrostomum</taxon>
    </lineage>
</organism>
<feature type="transmembrane region" description="Helical" evidence="12">
    <location>
        <begin position="99"/>
        <end position="117"/>
    </location>
</feature>
<dbReference type="AlphaFoldDB" id="A0A267GEZ7"/>
<keyword evidence="6 12" id="KW-0812">Transmembrane</keyword>
<dbReference type="GO" id="GO:0006659">
    <property type="term" value="P:phosphatidylserine biosynthetic process"/>
    <property type="evidence" value="ECO:0007669"/>
    <property type="project" value="UniProtKB-UniRule"/>
</dbReference>
<evidence type="ECO:0000256" key="10">
    <source>
        <dbReference type="ARBA" id="ARBA00023136"/>
    </source>
</evidence>
<feature type="region of interest" description="Disordered" evidence="13">
    <location>
        <begin position="1"/>
        <end position="28"/>
    </location>
</feature>
<dbReference type="OrthoDB" id="10265393at2759"/>
<proteinExistence type="inferred from homology"/>
<feature type="transmembrane region" description="Helical" evidence="12">
    <location>
        <begin position="129"/>
        <end position="152"/>
    </location>
</feature>
<comment type="similarity">
    <text evidence="4 12">Belongs to the phosphatidyl serine synthase family.</text>
</comment>
<feature type="transmembrane region" description="Helical" evidence="12">
    <location>
        <begin position="247"/>
        <end position="267"/>
    </location>
</feature>
<gene>
    <name evidence="14" type="ORF">BOX15_Mlig024488g1</name>
</gene>
<feature type="transmembrane region" description="Helical" evidence="12">
    <location>
        <begin position="313"/>
        <end position="330"/>
    </location>
</feature>
<keyword evidence="7 12" id="KW-0256">Endoplasmic reticulum</keyword>
<comment type="function">
    <text evidence="12">Catalyzes a base-exchange reaction in which the polar head group of phosphatidylethanolamine (PE) is replaced by L-serine.</text>
</comment>
<evidence type="ECO:0000256" key="13">
    <source>
        <dbReference type="SAM" id="MobiDB-lite"/>
    </source>
</evidence>
<dbReference type="InterPro" id="IPR004277">
    <property type="entry name" value="PSS"/>
</dbReference>
<dbReference type="PANTHER" id="PTHR15362:SF15">
    <property type="entry name" value="PHOSPHATIDYLSERINE SYNTHASE 1"/>
    <property type="match status" value="1"/>
</dbReference>
<comment type="subcellular location">
    <subcellularLocation>
        <location evidence="1 12">Endoplasmic reticulum membrane</location>
        <topology evidence="1 12">Multi-pass membrane protein</topology>
    </subcellularLocation>
</comment>
<sequence>MEATNELNESTNEVYETGLSRSRQKLEKSKLNVGDTDSVSKSEEERCHFAKLIENHKVDNITIEFFYKPHTLSLLFCIICGLIYLALGRTDTTLKEDVWHGSIAVCTVFLIISILVMPNGPFIRPHPAIWRVVFGISVLYFLVMVFVCFLSYEDARRALVWMYPDLANMTYDDILDKEYAANCSEITLSRLYSHLDVFAVAHLFGWVMKAVLLRHYGLTWLLSINWEITEMAFSHILPNFQECWWDIVILDVFVCNGVGIFIGMQLCRWLEMRSYHWESIRSLSSTSAKIKRAFFQFTPGSWTPTRWLDPESSFMRVIGVSILVVLWQIAELNCFFLKHIFIVRPGHVTTMARLALISTISAPGIRQYYLYVTDPLVTRVGTQLWLFVAIVITEAIVCLKFGRHFFERTVTLYIVLWVIYSVLSSFFIVFLCVFFAKKRHSRQRGISVTDYYLSSDYYGIRHGGGGVTAPDKGKPKKQ</sequence>
<evidence type="ECO:0000256" key="4">
    <source>
        <dbReference type="ARBA" id="ARBA00008671"/>
    </source>
</evidence>
<reference evidence="14 15" key="1">
    <citation type="submission" date="2017-06" db="EMBL/GenBank/DDBJ databases">
        <title>A platform for efficient transgenesis in Macrostomum lignano, a flatworm model organism for stem cell research.</title>
        <authorList>
            <person name="Berezikov E."/>
        </authorList>
    </citation>
    <scope>NUCLEOTIDE SEQUENCE [LARGE SCALE GENOMIC DNA]</scope>
    <source>
        <strain evidence="14">DV1</strain>
        <tissue evidence="14">Whole organism</tissue>
    </source>
</reference>
<evidence type="ECO:0000256" key="2">
    <source>
        <dbReference type="ARBA" id="ARBA00004916"/>
    </source>
</evidence>
<evidence type="ECO:0000313" key="14">
    <source>
        <dbReference type="EMBL" id="PAA83859.1"/>
    </source>
</evidence>
<comment type="caution">
    <text evidence="14">The sequence shown here is derived from an EMBL/GenBank/DDBJ whole genome shotgun (WGS) entry which is preliminary data.</text>
</comment>
<dbReference type="UniPathway" id="UPA00948"/>
<evidence type="ECO:0000256" key="8">
    <source>
        <dbReference type="ARBA" id="ARBA00022989"/>
    </source>
</evidence>
<keyword evidence="5 12" id="KW-0808">Transferase</keyword>
<evidence type="ECO:0000313" key="15">
    <source>
        <dbReference type="Proteomes" id="UP000215902"/>
    </source>
</evidence>
<keyword evidence="12" id="KW-0444">Lipid biosynthesis</keyword>
<evidence type="ECO:0000256" key="7">
    <source>
        <dbReference type="ARBA" id="ARBA00022824"/>
    </source>
</evidence>
<keyword evidence="11 12" id="KW-1208">Phospholipid metabolism</keyword>
<evidence type="ECO:0000256" key="6">
    <source>
        <dbReference type="ARBA" id="ARBA00022692"/>
    </source>
</evidence>
<protein>
    <recommendedName>
        <fullName evidence="12">Phosphatidylserine synthase</fullName>
        <ecNumber evidence="12">2.7.8.29</ecNumber>
    </recommendedName>
    <alternativeName>
        <fullName evidence="12">Serine-exchange enzyme</fullName>
    </alternativeName>
</protein>
<feature type="compositionally biased region" description="Polar residues" evidence="13">
    <location>
        <begin position="1"/>
        <end position="14"/>
    </location>
</feature>
<name>A0A267GEZ7_9PLAT</name>
<keyword evidence="8 12" id="KW-1133">Transmembrane helix</keyword>
<dbReference type="GO" id="GO:0106245">
    <property type="term" value="F:L-serine-phosphatidylethanolamine phosphatidyltransferase activity"/>
    <property type="evidence" value="ECO:0007669"/>
    <property type="project" value="UniProtKB-UniRule"/>
</dbReference>
<evidence type="ECO:0000256" key="1">
    <source>
        <dbReference type="ARBA" id="ARBA00004477"/>
    </source>
</evidence>
<dbReference type="EC" id="2.7.8.29" evidence="12"/>
<feature type="transmembrane region" description="Helical" evidence="12">
    <location>
        <begin position="384"/>
        <end position="402"/>
    </location>
</feature>
<dbReference type="STRING" id="282301.A0A267GEZ7"/>
<evidence type="ECO:0000256" key="5">
    <source>
        <dbReference type="ARBA" id="ARBA00022679"/>
    </source>
</evidence>
<keyword evidence="9 12" id="KW-0443">Lipid metabolism</keyword>
<comment type="catalytic activity">
    <reaction evidence="12">
        <text>a 1,2-diacyl-sn-glycero-3-phosphoethanolamine + L-serine = a 1,2-diacyl-sn-glycero-3-phospho-L-serine + ethanolamine</text>
        <dbReference type="Rhea" id="RHEA:27606"/>
        <dbReference type="ChEBI" id="CHEBI:33384"/>
        <dbReference type="ChEBI" id="CHEBI:57262"/>
        <dbReference type="ChEBI" id="CHEBI:57603"/>
        <dbReference type="ChEBI" id="CHEBI:64612"/>
        <dbReference type="EC" id="2.7.8.29"/>
    </reaction>
</comment>
<comment type="pathway">
    <text evidence="2 12">Phospholipid metabolism; phosphatidylserine biosynthesis.</text>
</comment>
<dbReference type="GO" id="GO:0005789">
    <property type="term" value="C:endoplasmic reticulum membrane"/>
    <property type="evidence" value="ECO:0007669"/>
    <property type="project" value="UniProtKB-SubCell"/>
</dbReference>
<evidence type="ECO:0000256" key="11">
    <source>
        <dbReference type="ARBA" id="ARBA00023264"/>
    </source>
</evidence>
<dbReference type="Pfam" id="PF03034">
    <property type="entry name" value="PSS"/>
    <property type="match status" value="1"/>
</dbReference>
<accession>A0A267GEZ7</accession>
<evidence type="ECO:0000256" key="9">
    <source>
        <dbReference type="ARBA" id="ARBA00023098"/>
    </source>
</evidence>
<feature type="transmembrane region" description="Helical" evidence="12">
    <location>
        <begin position="70"/>
        <end position="87"/>
    </location>
</feature>
<keyword evidence="15" id="KW-1185">Reference proteome</keyword>
<feature type="transmembrane region" description="Helical" evidence="12">
    <location>
        <begin position="414"/>
        <end position="436"/>
    </location>
</feature>